<sequence length="1067" mass="120037">MEAAAEGLWGLADHHEKKGEIGKAVKCLEAICQSQVSFLPIVEVKTRLRISTLLLKHSHNVNHAKSHLERCQLLLKSIPSCFELKCRAYSLLSQCYHLVGAIPSQKQILNKGLTLAASSVEGFSAKLWFCNFNSQLANALIIEGDYQGSISALESGYNCASEMFYTELQMFFATSILHVHLMQWDDVNLVERAVNKCNEVWESIQPEKRQQCIGLLFYNELLHIFYLLRICDYKNAAQHVEKLDVAMKADMQQMRHIQELTKELNALNLSLSRSDLHYRDRSALSEKQAQLEEQLSNITGLSSAGKETLEPAYFGNVKRAWGDKLELAPSPIDGEWLPKSAVYALVELMVVIFGRPKGLFKECGKRIQSGLQTIQDELVKLGINDGVREVDLQHSAIWMAGVYLMLLMQFLENKVAVELTRSEFVEAQERERFWRVLVVGESDSLWGLAVLGAHIRVMLMPCICATAAHTLAKGSVLLPQHFVNVSHCCFGMPPSCRGLGWTLVQGAANANHAAFRQKALVQMRNWFIRFPTILQACESIIEMLRGQYAHSVGSYSEAAFHFIEAAKLTQSKSMQAMCQVYAAVSYICIGGPESSAQAFDLIGPVYRVMDSFVGVREKTSVLFAYGFLLMRQENLQDARVAYETIKLYTLTLGEGMVIDHDFNRAFIYGGGLVCLGGFYNHAWIPVLADKHGKKNLCGENERTLRLVELGPKMFDFVEDGVDGSPMVVVVERGRGVHIFSLLRLESWMFKLRRIKSSEWIDRISYWRHLEANYTLAKSLGLEKLKTSFCGIEVDMQRGVVGDVGLCVVHLLSSSYESANESVERTPDQRLPLQVTYITILEFNISLVVSVWTRTGDYAIGLTAYYGTSSYFVGYVLSTTPHFPFLSLTRQQLCCRVRLATGLQIAHTHLGNLQLVSQYLTILGNLALALHDTGQAREILRSALTLAKKLYDIPTQVWVLSNLTALYQQLGENGNEMENVEFQNKKMEELQKRLDDARSSIHHIELIDKTKIEVHQLHELDIKRAMDGPSSMRVDLDIPESVGLSTPAPTQSSRLIDLDIGRRGKRRI</sequence>
<keyword evidence="4" id="KW-0498">Mitosis</keyword>
<organism evidence="9 10">
    <name type="scientific">Camellia sinensis var. sinensis</name>
    <name type="common">China tea</name>
    <dbReference type="NCBI Taxonomy" id="542762"/>
    <lineage>
        <taxon>Eukaryota</taxon>
        <taxon>Viridiplantae</taxon>
        <taxon>Streptophyta</taxon>
        <taxon>Embryophyta</taxon>
        <taxon>Tracheophyta</taxon>
        <taxon>Spermatophyta</taxon>
        <taxon>Magnoliopsida</taxon>
        <taxon>eudicotyledons</taxon>
        <taxon>Gunneridae</taxon>
        <taxon>Pentapetalae</taxon>
        <taxon>asterids</taxon>
        <taxon>Ericales</taxon>
        <taxon>Theaceae</taxon>
        <taxon>Camellia</taxon>
    </lineage>
</organism>
<protein>
    <recommendedName>
        <fullName evidence="11">Sister chromatid cohesion protein SCC4</fullName>
    </recommendedName>
</protein>
<gene>
    <name evidence="9" type="ORF">TEA_029398</name>
</gene>
<feature type="coiled-coil region" evidence="8">
    <location>
        <begin position="972"/>
        <end position="1006"/>
    </location>
</feature>
<keyword evidence="8" id="KW-0175">Coiled coil</keyword>
<accession>A0A4S4D0H2</accession>
<dbReference type="SUPFAM" id="SSF48452">
    <property type="entry name" value="TPR-like"/>
    <property type="match status" value="2"/>
</dbReference>
<evidence type="ECO:0000256" key="3">
    <source>
        <dbReference type="ARBA" id="ARBA00022618"/>
    </source>
</evidence>
<dbReference type="PANTHER" id="PTHR21394">
    <property type="entry name" value="MAU2 CHROMATID COHESION FACTOR HOMOLOG"/>
    <property type="match status" value="1"/>
</dbReference>
<evidence type="ECO:0000256" key="7">
    <source>
        <dbReference type="ARBA" id="ARBA00023306"/>
    </source>
</evidence>
<dbReference type="EMBL" id="SDRB02013201">
    <property type="protein sequence ID" value="THF95679.1"/>
    <property type="molecule type" value="Genomic_DNA"/>
</dbReference>
<keyword evidence="3" id="KW-0132">Cell division</keyword>
<keyword evidence="6" id="KW-0539">Nucleus</keyword>
<dbReference type="InterPro" id="IPR011990">
    <property type="entry name" value="TPR-like_helical_dom_sf"/>
</dbReference>
<dbReference type="Gene3D" id="1.25.40.10">
    <property type="entry name" value="Tetratricopeptide repeat domain"/>
    <property type="match status" value="1"/>
</dbReference>
<dbReference type="GO" id="GO:0007064">
    <property type="term" value="P:mitotic sister chromatid cohesion"/>
    <property type="evidence" value="ECO:0007669"/>
    <property type="project" value="InterPro"/>
</dbReference>
<dbReference type="Proteomes" id="UP000306102">
    <property type="component" value="Unassembled WGS sequence"/>
</dbReference>
<evidence type="ECO:0000256" key="8">
    <source>
        <dbReference type="SAM" id="Coils"/>
    </source>
</evidence>
<comment type="similarity">
    <text evidence="2">Belongs to the SCC4/mau-2 family.</text>
</comment>
<name>A0A4S4D0H2_CAMSN</name>
<evidence type="ECO:0000256" key="2">
    <source>
        <dbReference type="ARBA" id="ARBA00008585"/>
    </source>
</evidence>
<comment type="caution">
    <text evidence="9">The sequence shown here is derived from an EMBL/GenBank/DDBJ whole genome shotgun (WGS) entry which is preliminary data.</text>
</comment>
<keyword evidence="5" id="KW-0159">Chromosome partition</keyword>
<evidence type="ECO:0000256" key="5">
    <source>
        <dbReference type="ARBA" id="ARBA00022829"/>
    </source>
</evidence>
<proteinExistence type="inferred from homology"/>
<evidence type="ECO:0000256" key="1">
    <source>
        <dbReference type="ARBA" id="ARBA00004123"/>
    </source>
</evidence>
<dbReference type="Pfam" id="PF10345">
    <property type="entry name" value="Cohesin_load"/>
    <property type="match status" value="1"/>
</dbReference>
<dbReference type="AlphaFoldDB" id="A0A4S4D0H2"/>
<dbReference type="GO" id="GO:0007059">
    <property type="term" value="P:chromosome segregation"/>
    <property type="evidence" value="ECO:0007669"/>
    <property type="project" value="UniProtKB-KW"/>
</dbReference>
<evidence type="ECO:0008006" key="11">
    <source>
        <dbReference type="Google" id="ProtNLM"/>
    </source>
</evidence>
<evidence type="ECO:0000313" key="9">
    <source>
        <dbReference type="EMBL" id="THF95679.1"/>
    </source>
</evidence>
<evidence type="ECO:0000256" key="4">
    <source>
        <dbReference type="ARBA" id="ARBA00022776"/>
    </source>
</evidence>
<comment type="subcellular location">
    <subcellularLocation>
        <location evidence="1">Nucleus</location>
    </subcellularLocation>
</comment>
<dbReference type="GO" id="GO:0051301">
    <property type="term" value="P:cell division"/>
    <property type="evidence" value="ECO:0007669"/>
    <property type="project" value="UniProtKB-KW"/>
</dbReference>
<dbReference type="STRING" id="542762.A0A4S4D0H2"/>
<reference evidence="9 10" key="1">
    <citation type="journal article" date="2018" name="Proc. Natl. Acad. Sci. U.S.A.">
        <title>Draft genome sequence of Camellia sinensis var. sinensis provides insights into the evolution of the tea genome and tea quality.</title>
        <authorList>
            <person name="Wei C."/>
            <person name="Yang H."/>
            <person name="Wang S."/>
            <person name="Zhao J."/>
            <person name="Liu C."/>
            <person name="Gao L."/>
            <person name="Xia E."/>
            <person name="Lu Y."/>
            <person name="Tai Y."/>
            <person name="She G."/>
            <person name="Sun J."/>
            <person name="Cao H."/>
            <person name="Tong W."/>
            <person name="Gao Q."/>
            <person name="Li Y."/>
            <person name="Deng W."/>
            <person name="Jiang X."/>
            <person name="Wang W."/>
            <person name="Chen Q."/>
            <person name="Zhang S."/>
            <person name="Li H."/>
            <person name="Wu J."/>
            <person name="Wang P."/>
            <person name="Li P."/>
            <person name="Shi C."/>
            <person name="Zheng F."/>
            <person name="Jian J."/>
            <person name="Huang B."/>
            <person name="Shan D."/>
            <person name="Shi M."/>
            <person name="Fang C."/>
            <person name="Yue Y."/>
            <person name="Li F."/>
            <person name="Li D."/>
            <person name="Wei S."/>
            <person name="Han B."/>
            <person name="Jiang C."/>
            <person name="Yin Y."/>
            <person name="Xia T."/>
            <person name="Zhang Z."/>
            <person name="Bennetzen J.L."/>
            <person name="Zhao S."/>
            <person name="Wan X."/>
        </authorList>
    </citation>
    <scope>NUCLEOTIDE SEQUENCE [LARGE SCALE GENOMIC DNA]</scope>
    <source>
        <strain evidence="10">cv. Shuchazao</strain>
        <tissue evidence="9">Leaf</tissue>
    </source>
</reference>
<keyword evidence="7" id="KW-0131">Cell cycle</keyword>
<evidence type="ECO:0000256" key="6">
    <source>
        <dbReference type="ARBA" id="ARBA00023242"/>
    </source>
</evidence>
<keyword evidence="10" id="KW-1185">Reference proteome</keyword>
<evidence type="ECO:0000313" key="10">
    <source>
        <dbReference type="Proteomes" id="UP000306102"/>
    </source>
</evidence>
<dbReference type="GO" id="GO:0005634">
    <property type="term" value="C:nucleus"/>
    <property type="evidence" value="ECO:0007669"/>
    <property type="project" value="UniProtKB-SubCell"/>
</dbReference>
<dbReference type="InterPro" id="IPR019440">
    <property type="entry name" value="MAU2"/>
</dbReference>